<evidence type="ECO:0000313" key="2">
    <source>
        <dbReference type="EMBL" id="KMO35983.1"/>
    </source>
</evidence>
<dbReference type="OrthoDB" id="145741at2"/>
<protein>
    <recommendedName>
        <fullName evidence="4">PDZ domain-containing protein</fullName>
    </recommendedName>
</protein>
<dbReference type="SUPFAM" id="SSF50156">
    <property type="entry name" value="PDZ domain-like"/>
    <property type="match status" value="1"/>
</dbReference>
<sequence>MRAVMILRRAAGWLAAALAAAAAAACQPPARMDGKVAVAWPAGPTRPVTLPLMRASHRWLVDIAFRRPDGSARRALAWVNFGTPAPILSPALYRELGLDRGRDLAFRLGEVPVTVAGDTVVDGPGRLAGQDLLALLFAPRTVEAVLPAGVLQAFAVALDPSAATLTLGPSGSLPARGAAVPVRIAPQSGLALADASVAGEHLSLVLDPGAPYTWVRGRVAAAWRARHPGWERARGATGRSALAMVDLGLEQEATVLRLPTLALGPVTLAEIGVLGTGPLGGPVAEAALGEVFWDRWQEPAGLPVAGWLGNNVLGDGRLTIDYAAGWARFERQRAADPHDLDGVGLTLVREEDGYAVGRVAVRAGRPLVDGVAPGDRLRSVDGRLLAGEPPESVLHALSGPPGTRRILDLERGGVPLTVEAEAVSFR</sequence>
<dbReference type="EMBL" id="LABY01000107">
    <property type="protein sequence ID" value="KMO35983.1"/>
    <property type="molecule type" value="Genomic_DNA"/>
</dbReference>
<accession>A0A0J6SRI9</accession>
<dbReference type="InterPro" id="IPR036034">
    <property type="entry name" value="PDZ_sf"/>
</dbReference>
<dbReference type="PATRIC" id="fig|298794.3.peg.261"/>
<dbReference type="RefSeq" id="WP_048445239.1">
    <property type="nucleotide sequence ID" value="NZ_LABY01000107.1"/>
</dbReference>
<evidence type="ECO:0000313" key="3">
    <source>
        <dbReference type="Proteomes" id="UP000035955"/>
    </source>
</evidence>
<evidence type="ECO:0000256" key="1">
    <source>
        <dbReference type="SAM" id="SignalP"/>
    </source>
</evidence>
<proteinExistence type="predicted"/>
<feature type="chain" id="PRO_5005281367" description="PDZ domain-containing protein" evidence="1">
    <location>
        <begin position="25"/>
        <end position="426"/>
    </location>
</feature>
<evidence type="ECO:0008006" key="4">
    <source>
        <dbReference type="Google" id="ProtNLM"/>
    </source>
</evidence>
<dbReference type="Proteomes" id="UP000035955">
    <property type="component" value="Unassembled WGS sequence"/>
</dbReference>
<keyword evidence="3" id="KW-1185">Reference proteome</keyword>
<gene>
    <name evidence="2" type="ORF">VQ02_16235</name>
</gene>
<keyword evidence="1" id="KW-0732">Signal</keyword>
<organism evidence="2 3">
    <name type="scientific">Methylobacterium variabile</name>
    <dbReference type="NCBI Taxonomy" id="298794"/>
    <lineage>
        <taxon>Bacteria</taxon>
        <taxon>Pseudomonadati</taxon>
        <taxon>Pseudomonadota</taxon>
        <taxon>Alphaproteobacteria</taxon>
        <taxon>Hyphomicrobiales</taxon>
        <taxon>Methylobacteriaceae</taxon>
        <taxon>Methylobacterium</taxon>
    </lineage>
</organism>
<comment type="caution">
    <text evidence="2">The sequence shown here is derived from an EMBL/GenBank/DDBJ whole genome shotgun (WGS) entry which is preliminary data.</text>
</comment>
<dbReference type="AlphaFoldDB" id="A0A0J6SRI9"/>
<dbReference type="PROSITE" id="PS51257">
    <property type="entry name" value="PROKAR_LIPOPROTEIN"/>
    <property type="match status" value="1"/>
</dbReference>
<name>A0A0J6SRI9_9HYPH</name>
<feature type="signal peptide" evidence="1">
    <location>
        <begin position="1"/>
        <end position="24"/>
    </location>
</feature>
<reference evidence="2 3" key="1">
    <citation type="submission" date="2015-03" db="EMBL/GenBank/DDBJ databases">
        <title>Genome sequencing of Methylobacterium variabile DSM 16961.</title>
        <authorList>
            <person name="Chaudhry V."/>
            <person name="Patil P.B."/>
        </authorList>
    </citation>
    <scope>NUCLEOTIDE SEQUENCE [LARGE SCALE GENOMIC DNA]</scope>
    <source>
        <strain evidence="2 3">DSM 16961</strain>
    </source>
</reference>